<feature type="compositionally biased region" description="Polar residues" evidence="1">
    <location>
        <begin position="1"/>
        <end position="13"/>
    </location>
</feature>
<reference evidence="2" key="2">
    <citation type="submission" date="2023-05" db="EMBL/GenBank/DDBJ databases">
        <authorList>
            <consortium name="Lawrence Berkeley National Laboratory"/>
            <person name="Steindorff A."/>
            <person name="Hensen N."/>
            <person name="Bonometti L."/>
            <person name="Westerberg I."/>
            <person name="Brannstrom I.O."/>
            <person name="Guillou S."/>
            <person name="Cros-Aarteil S."/>
            <person name="Calhoun S."/>
            <person name="Haridas S."/>
            <person name="Kuo A."/>
            <person name="Mondo S."/>
            <person name="Pangilinan J."/>
            <person name="Riley R."/>
            <person name="Labutti K."/>
            <person name="Andreopoulos B."/>
            <person name="Lipzen A."/>
            <person name="Chen C."/>
            <person name="Yanf M."/>
            <person name="Daum C."/>
            <person name="Ng V."/>
            <person name="Clum A."/>
            <person name="Ohm R."/>
            <person name="Martin F."/>
            <person name="Silar P."/>
            <person name="Natvig D."/>
            <person name="Lalanne C."/>
            <person name="Gautier V."/>
            <person name="Ament-Velasquez S.L."/>
            <person name="Kruys A."/>
            <person name="Hutchinson M.I."/>
            <person name="Powell A.J."/>
            <person name="Barry K."/>
            <person name="Miller A.N."/>
            <person name="Grigoriev I.V."/>
            <person name="Debuchy R."/>
            <person name="Gladieux P."/>
            <person name="Thoren M.H."/>
            <person name="Johannesson H."/>
        </authorList>
    </citation>
    <scope>NUCLEOTIDE SEQUENCE</scope>
    <source>
        <strain evidence="2">PSN243</strain>
    </source>
</reference>
<comment type="caution">
    <text evidence="2">The sequence shown here is derived from an EMBL/GenBank/DDBJ whole genome shotgun (WGS) entry which is preliminary data.</text>
</comment>
<feature type="compositionally biased region" description="Basic and acidic residues" evidence="1">
    <location>
        <begin position="388"/>
        <end position="404"/>
    </location>
</feature>
<organism evidence="2 3">
    <name type="scientific">Podospora aff. communis PSN243</name>
    <dbReference type="NCBI Taxonomy" id="3040156"/>
    <lineage>
        <taxon>Eukaryota</taxon>
        <taxon>Fungi</taxon>
        <taxon>Dikarya</taxon>
        <taxon>Ascomycota</taxon>
        <taxon>Pezizomycotina</taxon>
        <taxon>Sordariomycetes</taxon>
        <taxon>Sordariomycetidae</taxon>
        <taxon>Sordariales</taxon>
        <taxon>Podosporaceae</taxon>
        <taxon>Podospora</taxon>
    </lineage>
</organism>
<accession>A0AAV9G2D3</accession>
<feature type="compositionally biased region" description="Polar residues" evidence="1">
    <location>
        <begin position="344"/>
        <end position="354"/>
    </location>
</feature>
<reference evidence="2" key="1">
    <citation type="journal article" date="2023" name="Mol. Phylogenet. Evol.">
        <title>Genome-scale phylogeny and comparative genomics of the fungal order Sordariales.</title>
        <authorList>
            <person name="Hensen N."/>
            <person name="Bonometti L."/>
            <person name="Westerberg I."/>
            <person name="Brannstrom I.O."/>
            <person name="Guillou S."/>
            <person name="Cros-Aarteil S."/>
            <person name="Calhoun S."/>
            <person name="Haridas S."/>
            <person name="Kuo A."/>
            <person name="Mondo S."/>
            <person name="Pangilinan J."/>
            <person name="Riley R."/>
            <person name="LaButti K."/>
            <person name="Andreopoulos B."/>
            <person name="Lipzen A."/>
            <person name="Chen C."/>
            <person name="Yan M."/>
            <person name="Daum C."/>
            <person name="Ng V."/>
            <person name="Clum A."/>
            <person name="Steindorff A."/>
            <person name="Ohm R.A."/>
            <person name="Martin F."/>
            <person name="Silar P."/>
            <person name="Natvig D.O."/>
            <person name="Lalanne C."/>
            <person name="Gautier V."/>
            <person name="Ament-Velasquez S.L."/>
            <person name="Kruys A."/>
            <person name="Hutchinson M.I."/>
            <person name="Powell A.J."/>
            <person name="Barry K."/>
            <person name="Miller A.N."/>
            <person name="Grigoriev I.V."/>
            <person name="Debuchy R."/>
            <person name="Gladieux P."/>
            <person name="Hiltunen Thoren M."/>
            <person name="Johannesson H."/>
        </authorList>
    </citation>
    <scope>NUCLEOTIDE SEQUENCE</scope>
    <source>
        <strain evidence="2">PSN243</strain>
    </source>
</reference>
<feature type="region of interest" description="Disordered" evidence="1">
    <location>
        <begin position="1"/>
        <end position="60"/>
    </location>
</feature>
<feature type="region of interest" description="Disordered" evidence="1">
    <location>
        <begin position="343"/>
        <end position="456"/>
    </location>
</feature>
<evidence type="ECO:0000313" key="3">
    <source>
        <dbReference type="Proteomes" id="UP001321760"/>
    </source>
</evidence>
<gene>
    <name evidence="2" type="ORF">QBC34DRAFT_24573</name>
</gene>
<sequence length="456" mass="48447">MPSSQAAMGTSPGTTGGDQEMGNTSDQTGPARAPASQGVAGATHKAMPTGAQPIPSIAKNPALTAPTASKIPTTLPYKGPAIASGANEYAGYANVHEWVAAKGSQQIPRGPSQMQGMSRPPQSLSKATTSAPMPAQATVRPGQNTYQWSSTVTINPKPEPHRPSMTLHSTEALSLACQSRGHNPEWIPEKAKSGVSYSVRANGKVYRANGVYPGDREAKTATASVALASLGVKPWAKNGLEVSELKARPGGSNLPAEFKAWGGDIFYTPSNPNKISAKAGAPAPSMNKTHSDPKAVGITKQDELKSILKRLQAIFGSGLKDRSRDPPETTAAFLEGLSIGSRIVTGNMNSQPGSLRSKENAHPRRYHAPTDRGVDRKKPAARTRSRSPSREARPRQYRERERESSQTAYIKQEVLSPQAARGNAASHDARPAGRGNGFPADRKWDHDGYVQRYAKA</sequence>
<evidence type="ECO:0000313" key="2">
    <source>
        <dbReference type="EMBL" id="KAK4442464.1"/>
    </source>
</evidence>
<name>A0AAV9G2D3_9PEZI</name>
<keyword evidence="3" id="KW-1185">Reference proteome</keyword>
<dbReference type="EMBL" id="MU866015">
    <property type="protein sequence ID" value="KAK4442464.1"/>
    <property type="molecule type" value="Genomic_DNA"/>
</dbReference>
<feature type="region of interest" description="Disordered" evidence="1">
    <location>
        <begin position="104"/>
        <end position="142"/>
    </location>
</feature>
<protein>
    <recommendedName>
        <fullName evidence="4">DRBM domain-containing protein</fullName>
    </recommendedName>
</protein>
<evidence type="ECO:0008006" key="4">
    <source>
        <dbReference type="Google" id="ProtNLM"/>
    </source>
</evidence>
<evidence type="ECO:0000256" key="1">
    <source>
        <dbReference type="SAM" id="MobiDB-lite"/>
    </source>
</evidence>
<dbReference type="Proteomes" id="UP001321760">
    <property type="component" value="Unassembled WGS sequence"/>
</dbReference>
<dbReference type="AlphaFoldDB" id="A0AAV9G2D3"/>
<proteinExistence type="predicted"/>
<feature type="compositionally biased region" description="Basic and acidic residues" evidence="1">
    <location>
        <begin position="440"/>
        <end position="449"/>
    </location>
</feature>
<feature type="compositionally biased region" description="Polar residues" evidence="1">
    <location>
        <begin position="104"/>
        <end position="131"/>
    </location>
</feature>
<feature type="compositionally biased region" description="Basic and acidic residues" evidence="1">
    <location>
        <begin position="356"/>
        <end position="378"/>
    </location>
</feature>